<evidence type="ECO:0000256" key="2">
    <source>
        <dbReference type="SAM" id="MobiDB-lite"/>
    </source>
</evidence>
<name>A0A1M6JGK0_9FLAO</name>
<dbReference type="STRING" id="797419.SAMN05216556_11746"/>
<dbReference type="PANTHER" id="PTHR33797:SF2">
    <property type="entry name" value="ORGANIC HYDROPEROXIDE RESISTANCE PROTEIN-LIKE"/>
    <property type="match status" value="1"/>
</dbReference>
<sequence length="142" mass="14968">MKTLYEASSTAVGGRKGHVSTDDGKIDLELSTPKGLGGEGGNGTNPEQLFGCAYAACFGGAIQLVAKNNKIEVGDEISVTANIELGKTKEGNLQLRAVLDCFIPGVDVETGEKLVNEAHEVCPYSRATRDNITVTLNLLLDE</sequence>
<evidence type="ECO:0000313" key="4">
    <source>
        <dbReference type="Proteomes" id="UP000184172"/>
    </source>
</evidence>
<dbReference type="Gene3D" id="3.30.300.20">
    <property type="match status" value="1"/>
</dbReference>
<feature type="compositionally biased region" description="Basic and acidic residues" evidence="2">
    <location>
        <begin position="19"/>
        <end position="28"/>
    </location>
</feature>
<dbReference type="GO" id="GO:0006979">
    <property type="term" value="P:response to oxidative stress"/>
    <property type="evidence" value="ECO:0007669"/>
    <property type="project" value="InterPro"/>
</dbReference>
<dbReference type="InterPro" id="IPR015946">
    <property type="entry name" value="KH_dom-like_a/b"/>
</dbReference>
<dbReference type="PANTHER" id="PTHR33797">
    <property type="entry name" value="ORGANIC HYDROPEROXIDE RESISTANCE PROTEIN-LIKE"/>
    <property type="match status" value="1"/>
</dbReference>
<accession>A0A1M6JGK0</accession>
<dbReference type="NCBIfam" id="TIGR03561">
    <property type="entry name" value="organ_hyd_perox"/>
    <property type="match status" value="1"/>
</dbReference>
<dbReference type="SUPFAM" id="SSF82784">
    <property type="entry name" value="OsmC-like"/>
    <property type="match status" value="1"/>
</dbReference>
<dbReference type="OrthoDB" id="9797508at2"/>
<reference evidence="4" key="1">
    <citation type="submission" date="2016-11" db="EMBL/GenBank/DDBJ databases">
        <authorList>
            <person name="Varghese N."/>
            <person name="Submissions S."/>
        </authorList>
    </citation>
    <scope>NUCLEOTIDE SEQUENCE [LARGE SCALE GENOMIC DNA]</scope>
    <source>
        <strain evidence="4">DSM 26349</strain>
    </source>
</reference>
<dbReference type="Pfam" id="PF02566">
    <property type="entry name" value="OsmC"/>
    <property type="match status" value="1"/>
</dbReference>
<comment type="similarity">
    <text evidence="1">Belongs to the OsmC/Ohr family.</text>
</comment>
<protein>
    <submittedName>
        <fullName evidence="3">Peroxiredoxin, Ohr subfamily</fullName>
    </submittedName>
</protein>
<dbReference type="Proteomes" id="UP000184172">
    <property type="component" value="Unassembled WGS sequence"/>
</dbReference>
<dbReference type="InterPro" id="IPR036102">
    <property type="entry name" value="OsmC/Ohrsf"/>
</dbReference>
<keyword evidence="4" id="KW-1185">Reference proteome</keyword>
<feature type="region of interest" description="Disordered" evidence="2">
    <location>
        <begin position="1"/>
        <end position="42"/>
    </location>
</feature>
<dbReference type="EMBL" id="FQYV01000017">
    <property type="protein sequence ID" value="SHJ45820.1"/>
    <property type="molecule type" value="Genomic_DNA"/>
</dbReference>
<dbReference type="InterPro" id="IPR003718">
    <property type="entry name" value="OsmC/Ohr_fam"/>
</dbReference>
<dbReference type="InterPro" id="IPR019953">
    <property type="entry name" value="OHR"/>
</dbReference>
<organism evidence="3 4">
    <name type="scientific">Aequorivita viscosa</name>
    <dbReference type="NCBI Taxonomy" id="797419"/>
    <lineage>
        <taxon>Bacteria</taxon>
        <taxon>Pseudomonadati</taxon>
        <taxon>Bacteroidota</taxon>
        <taxon>Flavobacteriia</taxon>
        <taxon>Flavobacteriales</taxon>
        <taxon>Flavobacteriaceae</taxon>
        <taxon>Aequorivita</taxon>
    </lineage>
</organism>
<proteinExistence type="inferred from homology"/>
<evidence type="ECO:0000313" key="3">
    <source>
        <dbReference type="EMBL" id="SHJ45820.1"/>
    </source>
</evidence>
<dbReference type="AlphaFoldDB" id="A0A1M6JGK0"/>
<evidence type="ECO:0000256" key="1">
    <source>
        <dbReference type="ARBA" id="ARBA00007378"/>
    </source>
</evidence>
<dbReference type="RefSeq" id="WP_073219211.1">
    <property type="nucleotide sequence ID" value="NZ_FNNS01000017.1"/>
</dbReference>
<feature type="compositionally biased region" description="Polar residues" evidence="2">
    <location>
        <begin position="1"/>
        <end position="11"/>
    </location>
</feature>
<gene>
    <name evidence="3" type="ORF">SAMN04487908_11746</name>
</gene>
<dbReference type="Gene3D" id="2.20.25.10">
    <property type="match status" value="1"/>
</dbReference>